<evidence type="ECO:0000256" key="1">
    <source>
        <dbReference type="ARBA" id="ARBA00004141"/>
    </source>
</evidence>
<feature type="transmembrane region" description="Helical" evidence="6">
    <location>
        <begin position="179"/>
        <end position="205"/>
    </location>
</feature>
<organism evidence="7 8">
    <name type="scientific">Vermiconidia calcicola</name>
    <dbReference type="NCBI Taxonomy" id="1690605"/>
    <lineage>
        <taxon>Eukaryota</taxon>
        <taxon>Fungi</taxon>
        <taxon>Dikarya</taxon>
        <taxon>Ascomycota</taxon>
        <taxon>Pezizomycotina</taxon>
        <taxon>Dothideomycetes</taxon>
        <taxon>Dothideomycetidae</taxon>
        <taxon>Mycosphaerellales</taxon>
        <taxon>Extremaceae</taxon>
        <taxon>Vermiconidia</taxon>
    </lineage>
</organism>
<name>A0AAV9QEW8_9PEZI</name>
<dbReference type="GO" id="GO:0022857">
    <property type="term" value="F:transmembrane transporter activity"/>
    <property type="evidence" value="ECO:0007669"/>
    <property type="project" value="InterPro"/>
</dbReference>
<evidence type="ECO:0000256" key="3">
    <source>
        <dbReference type="ARBA" id="ARBA00022989"/>
    </source>
</evidence>
<evidence type="ECO:0000256" key="4">
    <source>
        <dbReference type="ARBA" id="ARBA00023136"/>
    </source>
</evidence>
<reference evidence="7 8" key="1">
    <citation type="submission" date="2023-06" db="EMBL/GenBank/DDBJ databases">
        <title>Black Yeasts Isolated from many extreme environments.</title>
        <authorList>
            <person name="Coleine C."/>
            <person name="Stajich J.E."/>
            <person name="Selbmann L."/>
        </authorList>
    </citation>
    <scope>NUCLEOTIDE SEQUENCE [LARGE SCALE GENOMIC DNA]</scope>
    <source>
        <strain evidence="7 8">CCFEE 5887</strain>
    </source>
</reference>
<feature type="transmembrane region" description="Helical" evidence="6">
    <location>
        <begin position="243"/>
        <end position="264"/>
    </location>
</feature>
<evidence type="ECO:0000256" key="5">
    <source>
        <dbReference type="SAM" id="MobiDB-lite"/>
    </source>
</evidence>
<dbReference type="EMBL" id="JAXLQG010000006">
    <property type="protein sequence ID" value="KAK5538953.1"/>
    <property type="molecule type" value="Genomic_DNA"/>
</dbReference>
<feature type="transmembrane region" description="Helical" evidence="6">
    <location>
        <begin position="419"/>
        <end position="441"/>
    </location>
</feature>
<feature type="region of interest" description="Disordered" evidence="5">
    <location>
        <begin position="274"/>
        <end position="305"/>
    </location>
</feature>
<evidence type="ECO:0000256" key="6">
    <source>
        <dbReference type="SAM" id="Phobius"/>
    </source>
</evidence>
<evidence type="ECO:0000256" key="2">
    <source>
        <dbReference type="ARBA" id="ARBA00022692"/>
    </source>
</evidence>
<dbReference type="GO" id="GO:0016020">
    <property type="term" value="C:membrane"/>
    <property type="evidence" value="ECO:0007669"/>
    <property type="project" value="UniProtKB-SubCell"/>
</dbReference>
<comment type="subcellular location">
    <subcellularLocation>
        <location evidence="1">Membrane</location>
        <topology evidence="1">Multi-pass membrane protein</topology>
    </subcellularLocation>
</comment>
<keyword evidence="4 6" id="KW-0472">Membrane</keyword>
<feature type="transmembrane region" description="Helical" evidence="6">
    <location>
        <begin position="453"/>
        <end position="474"/>
    </location>
</feature>
<accession>A0AAV9QEW8</accession>
<dbReference type="Pfam" id="PF07690">
    <property type="entry name" value="MFS_1"/>
    <property type="match status" value="1"/>
</dbReference>
<dbReference type="SUPFAM" id="SSF103473">
    <property type="entry name" value="MFS general substrate transporter"/>
    <property type="match status" value="1"/>
</dbReference>
<dbReference type="PANTHER" id="PTHR23507:SF1">
    <property type="entry name" value="FI18259P1-RELATED"/>
    <property type="match status" value="1"/>
</dbReference>
<sequence>MARPALSGHEEADEARPLLSPVLDAHEPAIGPPSASSKSVHHLTRCPWPWMHVVALVIIIAVVSDIGESLYAAPRVRLFESIVCNRYYMHEDPSLVRRHGHHVPEHLCKVNPVQDELASVLGWQLFFDSIPAILLPVPYGYLADTRGRKRILIMAMVGYTLSYVWTLFATGALHLPLHYVWLSSLFFLLGGGPTVGTTLITTVVADVVPPESRSTVFFYRFCTDLIADLAIPPLTSVLMSKNIWIPLLGAAVFQGCSTAMVLILPETSPLPMPKEAVDDIDPGSPSMGSTTSEPEDDPKSDKRWKSKIRQTIDSSSFVQRDTAVAALVLTFLISKVGRQSTNVLFQYASKRYGWTLSQRKYHLPTSRHLCTVSVGTPALMIIGIILFTLGTGFAPTARSLVTSLVEFHNVETTSDIGRLYALISLMEGIGALVAALGMSWALRFGLRLGQVWLGLPFGFAAILFALVAIITFSIKVRNARVVCRK</sequence>
<comment type="caution">
    <text evidence="7">The sequence shown here is derived from an EMBL/GenBank/DDBJ whole genome shotgun (WGS) entry which is preliminary data.</text>
</comment>
<feature type="transmembrane region" description="Helical" evidence="6">
    <location>
        <begin position="369"/>
        <end position="394"/>
    </location>
</feature>
<dbReference type="InterPro" id="IPR036259">
    <property type="entry name" value="MFS_trans_sf"/>
</dbReference>
<dbReference type="InterPro" id="IPR011701">
    <property type="entry name" value="MFS"/>
</dbReference>
<keyword evidence="3 6" id="KW-1133">Transmembrane helix</keyword>
<dbReference type="AlphaFoldDB" id="A0AAV9QEW8"/>
<protein>
    <recommendedName>
        <fullName evidence="9">MFS transporter</fullName>
    </recommendedName>
</protein>
<dbReference type="Gene3D" id="1.20.1250.20">
    <property type="entry name" value="MFS general substrate transporter like domains"/>
    <property type="match status" value="1"/>
</dbReference>
<dbReference type="PANTHER" id="PTHR23507">
    <property type="entry name" value="ZGC:174356"/>
    <property type="match status" value="1"/>
</dbReference>
<evidence type="ECO:0000313" key="8">
    <source>
        <dbReference type="Proteomes" id="UP001345827"/>
    </source>
</evidence>
<gene>
    <name evidence="7" type="ORF">LTR25_004497</name>
</gene>
<feature type="transmembrane region" description="Helical" evidence="6">
    <location>
        <begin position="48"/>
        <end position="67"/>
    </location>
</feature>
<feature type="transmembrane region" description="Helical" evidence="6">
    <location>
        <begin position="151"/>
        <end position="173"/>
    </location>
</feature>
<dbReference type="Proteomes" id="UP001345827">
    <property type="component" value="Unassembled WGS sequence"/>
</dbReference>
<keyword evidence="2 6" id="KW-0812">Transmembrane</keyword>
<keyword evidence="8" id="KW-1185">Reference proteome</keyword>
<proteinExistence type="predicted"/>
<evidence type="ECO:0008006" key="9">
    <source>
        <dbReference type="Google" id="ProtNLM"/>
    </source>
</evidence>
<evidence type="ECO:0000313" key="7">
    <source>
        <dbReference type="EMBL" id="KAK5538953.1"/>
    </source>
</evidence>